<dbReference type="InParanoid" id="A0A6P8HUY4"/>
<evidence type="ECO:0000256" key="2">
    <source>
        <dbReference type="ARBA" id="ARBA00006824"/>
    </source>
</evidence>
<dbReference type="GO" id="GO:0005739">
    <property type="term" value="C:mitochondrion"/>
    <property type="evidence" value="ECO:0007669"/>
    <property type="project" value="TreeGrafter"/>
</dbReference>
<sequence length="196" mass="22459">MAVRAWRLYQRILISHPWKTQTLTVGTLVATGDVITQQLIEKKGTKHDVTRTVRMGVVGLCLGPILRAWYLTLDKVVVASSRPKLDGLKKMLLDQALFAPVCIGFFYCVSEMLSGKTFSQCKETLKERYVETLIANYKLWPAAQIVNFTFVPLEHRVGFVQIVAIFWNTYLAWMVNKPSELEQARLDQEKKKQKPL</sequence>
<dbReference type="Pfam" id="PF04117">
    <property type="entry name" value="Mpv17_PMP22"/>
    <property type="match status" value="1"/>
</dbReference>
<dbReference type="InterPro" id="IPR007248">
    <property type="entry name" value="Mpv17_PMP22"/>
</dbReference>
<dbReference type="GeneID" id="116293153"/>
<dbReference type="RefSeq" id="XP_031556407.1">
    <property type="nucleotide sequence ID" value="XM_031700547.1"/>
</dbReference>
<comment type="similarity">
    <text evidence="2 7">Belongs to the peroxisomal membrane protein PXMP2/4 family.</text>
</comment>
<evidence type="ECO:0000256" key="1">
    <source>
        <dbReference type="ARBA" id="ARBA00004141"/>
    </source>
</evidence>
<gene>
    <name evidence="9" type="primary">LOC116293153</name>
</gene>
<dbReference type="Proteomes" id="UP000515163">
    <property type="component" value="Unplaced"/>
</dbReference>
<keyword evidence="8" id="KW-1185">Reference proteome</keyword>
<evidence type="ECO:0000256" key="5">
    <source>
        <dbReference type="ARBA" id="ARBA00023136"/>
    </source>
</evidence>
<organism evidence="8 9">
    <name type="scientific">Actinia tenebrosa</name>
    <name type="common">Australian red waratah sea anemone</name>
    <dbReference type="NCBI Taxonomy" id="6105"/>
    <lineage>
        <taxon>Eukaryota</taxon>
        <taxon>Metazoa</taxon>
        <taxon>Cnidaria</taxon>
        <taxon>Anthozoa</taxon>
        <taxon>Hexacorallia</taxon>
        <taxon>Actiniaria</taxon>
        <taxon>Actiniidae</taxon>
        <taxon>Actinia</taxon>
    </lineage>
</organism>
<proteinExistence type="inferred from homology"/>
<keyword evidence="4 7" id="KW-1133">Transmembrane helix</keyword>
<accession>A0A6P8HUY4</accession>
<feature type="transmembrane region" description="Helical" evidence="7">
    <location>
        <begin position="91"/>
        <end position="109"/>
    </location>
</feature>
<evidence type="ECO:0000256" key="7">
    <source>
        <dbReference type="RuleBase" id="RU363053"/>
    </source>
</evidence>
<feature type="transmembrane region" description="Helical" evidence="7">
    <location>
        <begin position="52"/>
        <end position="71"/>
    </location>
</feature>
<dbReference type="KEGG" id="aten:116293153"/>
<keyword evidence="5 7" id="KW-0472">Membrane</keyword>
<dbReference type="FunCoup" id="A0A6P8HUY4">
    <property type="interactions" value="922"/>
</dbReference>
<comment type="subcellular location">
    <subcellularLocation>
        <location evidence="1">Membrane</location>
        <topology evidence="1">Multi-pass membrane protein</topology>
    </subcellularLocation>
</comment>
<dbReference type="OrthoDB" id="430207at2759"/>
<name>A0A6P8HUY4_ACTTE</name>
<protein>
    <recommendedName>
        <fullName evidence="6">Mitochondrial inner membrane protein Mpv17</fullName>
    </recommendedName>
</protein>
<dbReference type="GO" id="GO:0016020">
    <property type="term" value="C:membrane"/>
    <property type="evidence" value="ECO:0007669"/>
    <property type="project" value="UniProtKB-SubCell"/>
</dbReference>
<dbReference type="PANTHER" id="PTHR11266:SF17">
    <property type="entry name" value="PROTEIN MPV17"/>
    <property type="match status" value="1"/>
</dbReference>
<evidence type="ECO:0000313" key="9">
    <source>
        <dbReference type="RefSeq" id="XP_031556407.1"/>
    </source>
</evidence>
<dbReference type="PANTHER" id="PTHR11266">
    <property type="entry name" value="PEROXISOMAL MEMBRANE PROTEIN 2, PXMP2 MPV17"/>
    <property type="match status" value="1"/>
</dbReference>
<evidence type="ECO:0000256" key="4">
    <source>
        <dbReference type="ARBA" id="ARBA00022989"/>
    </source>
</evidence>
<dbReference type="AlphaFoldDB" id="A0A6P8HUY4"/>
<reference evidence="9" key="1">
    <citation type="submission" date="2025-08" db="UniProtKB">
        <authorList>
            <consortium name="RefSeq"/>
        </authorList>
    </citation>
    <scope>IDENTIFICATION</scope>
    <source>
        <tissue evidence="9">Tentacle</tissue>
    </source>
</reference>
<evidence type="ECO:0000256" key="3">
    <source>
        <dbReference type="ARBA" id="ARBA00022692"/>
    </source>
</evidence>
<evidence type="ECO:0000313" key="8">
    <source>
        <dbReference type="Proteomes" id="UP000515163"/>
    </source>
</evidence>
<keyword evidence="3 7" id="KW-0812">Transmembrane</keyword>
<evidence type="ECO:0000256" key="6">
    <source>
        <dbReference type="ARBA" id="ARBA00049743"/>
    </source>
</evidence>